<keyword evidence="2" id="KW-1185">Reference proteome</keyword>
<dbReference type="EMBL" id="LWMN01000012">
    <property type="protein sequence ID" value="OAQ55759.1"/>
    <property type="molecule type" value="Genomic_DNA"/>
</dbReference>
<dbReference type="Gene3D" id="3.30.1330.30">
    <property type="match status" value="1"/>
</dbReference>
<gene>
    <name evidence="1" type="ORF">A6E74_06755</name>
</gene>
<dbReference type="Pfam" id="PF07997">
    <property type="entry name" value="DUF1694"/>
    <property type="match status" value="1"/>
</dbReference>
<proteinExistence type="predicted"/>
<evidence type="ECO:0000313" key="1">
    <source>
        <dbReference type="EMBL" id="OAQ55759.1"/>
    </source>
</evidence>
<evidence type="ECO:0000313" key="2">
    <source>
        <dbReference type="Proteomes" id="UP000078516"/>
    </source>
</evidence>
<accession>A0A179ESA3</accession>
<dbReference type="AlphaFoldDB" id="A0A179ESA3"/>
<sequence>MPQDELQSHLDKGRYGTPLVNPDEQHKYLGTFRERCYVSMTIGEMKKAENQANFTKELEKYPDEQILLNGSMPEDLQARYIQLATKQKVRFTVINDFVKNDDDSLGLILAAKEAVNEPVIDIEKKYPKVQEPEQSEKPKKSLWDKLFH</sequence>
<protein>
    <submittedName>
        <fullName evidence="1">Uncharacterized protein</fullName>
    </submittedName>
</protein>
<comment type="caution">
    <text evidence="1">The sequence shown here is derived from an EMBL/GenBank/DDBJ whole genome shotgun (WGS) entry which is preliminary data.</text>
</comment>
<dbReference type="InterPro" id="IPR029064">
    <property type="entry name" value="Ribosomal_eL30-like_sf"/>
</dbReference>
<dbReference type="SUPFAM" id="SSF160515">
    <property type="entry name" value="YueI-like"/>
    <property type="match status" value="1"/>
</dbReference>
<organism evidence="1 2">
    <name type="scientific">Enterococcus thailandicus</name>
    <dbReference type="NCBI Taxonomy" id="417368"/>
    <lineage>
        <taxon>Bacteria</taxon>
        <taxon>Bacillati</taxon>
        <taxon>Bacillota</taxon>
        <taxon>Bacilli</taxon>
        <taxon>Lactobacillales</taxon>
        <taxon>Enterococcaceae</taxon>
        <taxon>Enterococcus</taxon>
    </lineage>
</organism>
<reference evidence="1 2" key="1">
    <citation type="submission" date="2016-04" db="EMBL/GenBank/DDBJ databases">
        <title>Draft genome of an Enterococcus thailandicus strain isolated from bovine feces.</title>
        <authorList>
            <person name="Beukers A.G."/>
            <person name="Zaheer R."/>
            <person name="Goji N."/>
            <person name="Cook S.R."/>
            <person name="Amoako K."/>
            <person name="Chaves A.V."/>
            <person name="Ward M.P."/>
            <person name="Mcallister T.A."/>
        </authorList>
    </citation>
    <scope>NUCLEOTIDE SEQUENCE [LARGE SCALE GENOMIC DNA]</scope>
    <source>
        <strain evidence="1 2">F0711D 46</strain>
    </source>
</reference>
<dbReference type="InterPro" id="IPR012543">
    <property type="entry name" value="DUF1694"/>
</dbReference>
<dbReference type="GeneID" id="77486126"/>
<name>A0A179ESA3_ENTTH</name>
<dbReference type="RefSeq" id="WP_067483477.1">
    <property type="nucleotide sequence ID" value="NZ_BSWU01000003.1"/>
</dbReference>
<dbReference type="KEGG" id="eth:CK496_00575"/>
<dbReference type="PIRSF" id="PIRSF034303">
    <property type="entry name" value="DUF1694"/>
    <property type="match status" value="1"/>
</dbReference>
<dbReference type="Proteomes" id="UP000078516">
    <property type="component" value="Unassembled WGS sequence"/>
</dbReference>